<gene>
    <name evidence="2" type="ORF">ACETWP_15880</name>
</gene>
<organism evidence="2 3">
    <name type="scientific">Arthrobacter halodurans</name>
    <dbReference type="NCBI Taxonomy" id="516699"/>
    <lineage>
        <taxon>Bacteria</taxon>
        <taxon>Bacillati</taxon>
        <taxon>Actinomycetota</taxon>
        <taxon>Actinomycetes</taxon>
        <taxon>Micrococcales</taxon>
        <taxon>Micrococcaceae</taxon>
        <taxon>Arthrobacter</taxon>
    </lineage>
</organism>
<evidence type="ECO:0000313" key="3">
    <source>
        <dbReference type="Proteomes" id="UP001575652"/>
    </source>
</evidence>
<sequence>MEQQGIVHANVGIRPDAFWRTFLAMAMGVGILAGVALAIGPIALLVAHPQVWMLVPLVLVPLGGWIAVKTAGHARKLRWHYAHLPEFVLFADRIESAEWPNPLGKGARIPTDDAPRRRVVDLGSVTSVVVSFCLVRQTRNRYGIPANETAPILYVRYRDRGWRNLLSVPFPSHATPGVDRWLAHVAARGIPLRYTARILFRHDTQILDDAGRLADLDGARDLLPYRFSNGWLADKEALGTAWLALQETHRAEEEALDPALKDARSKHPLTKWISQGLVFVWLGMVPFLLAFPARQGALDPTNATPGIAAVVLFGLLFFHLLRSRLRWPYIFIYSAGALATGIMVLIGSVELSAAEQGVGAAFFLATLVFQPFCWVPYLVVKKLAERRGNNARREYTVSTATRAAARR</sequence>
<feature type="transmembrane region" description="Helical" evidence="1">
    <location>
        <begin position="328"/>
        <end position="346"/>
    </location>
</feature>
<name>A0ABV4USZ1_9MICC</name>
<protein>
    <submittedName>
        <fullName evidence="2">Uncharacterized protein</fullName>
    </submittedName>
</protein>
<feature type="transmembrane region" description="Helical" evidence="1">
    <location>
        <begin position="51"/>
        <end position="68"/>
    </location>
</feature>
<feature type="transmembrane region" description="Helical" evidence="1">
    <location>
        <begin position="272"/>
        <end position="291"/>
    </location>
</feature>
<dbReference type="RefSeq" id="WP_373973244.1">
    <property type="nucleotide sequence ID" value="NZ_JBHDLJ010000017.1"/>
</dbReference>
<feature type="transmembrane region" description="Helical" evidence="1">
    <location>
        <begin position="358"/>
        <end position="380"/>
    </location>
</feature>
<proteinExistence type="predicted"/>
<keyword evidence="3" id="KW-1185">Reference proteome</keyword>
<evidence type="ECO:0000256" key="1">
    <source>
        <dbReference type="SAM" id="Phobius"/>
    </source>
</evidence>
<keyword evidence="1" id="KW-0472">Membrane</keyword>
<keyword evidence="1" id="KW-1133">Transmembrane helix</keyword>
<reference evidence="2 3" key="1">
    <citation type="submission" date="2024-09" db="EMBL/GenBank/DDBJ databases">
        <authorList>
            <person name="Salinas-Garcia M.A."/>
            <person name="Prieme A."/>
        </authorList>
    </citation>
    <scope>NUCLEOTIDE SEQUENCE [LARGE SCALE GENOMIC DNA]</scope>
    <source>
        <strain evidence="2 3">DSM 21081</strain>
    </source>
</reference>
<accession>A0ABV4USZ1</accession>
<feature type="transmembrane region" description="Helical" evidence="1">
    <location>
        <begin position="21"/>
        <end position="45"/>
    </location>
</feature>
<dbReference type="EMBL" id="JBHDLJ010000017">
    <property type="protein sequence ID" value="MFB0836068.1"/>
    <property type="molecule type" value="Genomic_DNA"/>
</dbReference>
<feature type="transmembrane region" description="Helical" evidence="1">
    <location>
        <begin position="303"/>
        <end position="321"/>
    </location>
</feature>
<keyword evidence="1" id="KW-0812">Transmembrane</keyword>
<evidence type="ECO:0000313" key="2">
    <source>
        <dbReference type="EMBL" id="MFB0836068.1"/>
    </source>
</evidence>
<dbReference type="Proteomes" id="UP001575652">
    <property type="component" value="Unassembled WGS sequence"/>
</dbReference>
<comment type="caution">
    <text evidence="2">The sequence shown here is derived from an EMBL/GenBank/DDBJ whole genome shotgun (WGS) entry which is preliminary data.</text>
</comment>